<proteinExistence type="predicted"/>
<dbReference type="Gene3D" id="1.10.8.200">
    <property type="entry name" value="Replisome organizer (g39p helicase loader/inhibitor protein)"/>
    <property type="match status" value="1"/>
</dbReference>
<evidence type="ECO:0000313" key="1">
    <source>
        <dbReference type="EMBL" id="ASA22030.1"/>
    </source>
</evidence>
<evidence type="ECO:0000313" key="2">
    <source>
        <dbReference type="Proteomes" id="UP000249890"/>
    </source>
</evidence>
<dbReference type="Proteomes" id="UP000249890">
    <property type="component" value="Chromosome"/>
</dbReference>
<keyword evidence="2" id="KW-1185">Reference proteome</keyword>
<gene>
    <name evidence="1" type="ORF">B9T62_15360</name>
</gene>
<dbReference type="AlphaFoldDB" id="A0A2Z2KFX9"/>
<organism evidence="1 2">
    <name type="scientific">Paenibacillus donghaensis</name>
    <dbReference type="NCBI Taxonomy" id="414771"/>
    <lineage>
        <taxon>Bacteria</taxon>
        <taxon>Bacillati</taxon>
        <taxon>Bacillota</taxon>
        <taxon>Bacilli</taxon>
        <taxon>Bacillales</taxon>
        <taxon>Paenibacillaceae</taxon>
        <taxon>Paenibacillus</taxon>
    </lineage>
</organism>
<name>A0A2Z2KFX9_9BACL</name>
<protein>
    <submittedName>
        <fullName evidence="1">Uncharacterized protein</fullName>
    </submittedName>
</protein>
<accession>A0A2Z2KFX9</accession>
<dbReference type="KEGG" id="pdh:B9T62_15360"/>
<dbReference type="EMBL" id="CP021780">
    <property type="protein sequence ID" value="ASA22030.1"/>
    <property type="molecule type" value="Genomic_DNA"/>
</dbReference>
<sequence>MRKACCRLPFQNPRKQAACWTVHYRGRWRALDRVGVTLLLKYLSAAYRSFRIDEDEVEGVIRVWADILQDIPTETAMAATRRLCRTKTDFAPSPGEIYQACTDSGTELTVYQIQKQEQQARVLELQEYHETEEVGPAPDFVQKRIDAIFRSKVKPDES</sequence>
<reference evidence="1 2" key="1">
    <citation type="submission" date="2017-06" db="EMBL/GenBank/DDBJ databases">
        <title>Complete genome sequence of Paenibacillus donghaensis KCTC 13049T isolated from East Sea sediment, South Korea.</title>
        <authorList>
            <person name="Jung B.K."/>
            <person name="Hong S.-J."/>
            <person name="Shin J.-H."/>
        </authorList>
    </citation>
    <scope>NUCLEOTIDE SEQUENCE [LARGE SCALE GENOMIC DNA]</scope>
    <source>
        <strain evidence="1 2">KCTC 13049</strain>
    </source>
</reference>